<organism evidence="2 3">
    <name type="scientific">Dreissena polymorpha</name>
    <name type="common">Zebra mussel</name>
    <name type="synonym">Mytilus polymorpha</name>
    <dbReference type="NCBI Taxonomy" id="45954"/>
    <lineage>
        <taxon>Eukaryota</taxon>
        <taxon>Metazoa</taxon>
        <taxon>Spiralia</taxon>
        <taxon>Lophotrochozoa</taxon>
        <taxon>Mollusca</taxon>
        <taxon>Bivalvia</taxon>
        <taxon>Autobranchia</taxon>
        <taxon>Heteroconchia</taxon>
        <taxon>Euheterodonta</taxon>
        <taxon>Imparidentia</taxon>
        <taxon>Neoheterodontei</taxon>
        <taxon>Myida</taxon>
        <taxon>Dreissenoidea</taxon>
        <taxon>Dreissenidae</taxon>
        <taxon>Dreissena</taxon>
    </lineage>
</organism>
<dbReference type="AlphaFoldDB" id="A0A9D4MPE7"/>
<proteinExistence type="predicted"/>
<reference evidence="2" key="1">
    <citation type="journal article" date="2019" name="bioRxiv">
        <title>The Genome of the Zebra Mussel, Dreissena polymorpha: A Resource for Invasive Species Research.</title>
        <authorList>
            <person name="McCartney M.A."/>
            <person name="Auch B."/>
            <person name="Kono T."/>
            <person name="Mallez S."/>
            <person name="Zhang Y."/>
            <person name="Obille A."/>
            <person name="Becker A."/>
            <person name="Abrahante J.E."/>
            <person name="Garbe J."/>
            <person name="Badalamenti J.P."/>
            <person name="Herman A."/>
            <person name="Mangelson H."/>
            <person name="Liachko I."/>
            <person name="Sullivan S."/>
            <person name="Sone E.D."/>
            <person name="Koren S."/>
            <person name="Silverstein K.A.T."/>
            <person name="Beckman K.B."/>
            <person name="Gohl D.M."/>
        </authorList>
    </citation>
    <scope>NUCLEOTIDE SEQUENCE</scope>
    <source>
        <strain evidence="2">Duluth1</strain>
        <tissue evidence="2">Whole animal</tissue>
    </source>
</reference>
<evidence type="ECO:0000256" key="1">
    <source>
        <dbReference type="SAM" id="MobiDB-lite"/>
    </source>
</evidence>
<dbReference type="EMBL" id="JAIWYP010000001">
    <property type="protein sequence ID" value="KAH3879399.1"/>
    <property type="molecule type" value="Genomic_DNA"/>
</dbReference>
<accession>A0A9D4MPE7</accession>
<sequence>MPLLPSSTRSFTTPDDTNTRALPESQSNMTSQGQNSFDLKVVACDQVARGPFPKASLPCGVTSAKVGDLVTIPCTGYFGCDQDDVKMVTWFTKAKASDYSSLTKVLAADDIITQTDRHVIFSLIVKALFSSMLRVL</sequence>
<evidence type="ECO:0000313" key="2">
    <source>
        <dbReference type="EMBL" id="KAH3879399.1"/>
    </source>
</evidence>
<name>A0A9D4MPE7_DREPO</name>
<gene>
    <name evidence="2" type="ORF">DPMN_003301</name>
</gene>
<evidence type="ECO:0000313" key="3">
    <source>
        <dbReference type="Proteomes" id="UP000828390"/>
    </source>
</evidence>
<comment type="caution">
    <text evidence="2">The sequence shown here is derived from an EMBL/GenBank/DDBJ whole genome shotgun (WGS) entry which is preliminary data.</text>
</comment>
<feature type="region of interest" description="Disordered" evidence="1">
    <location>
        <begin position="1"/>
        <end position="34"/>
    </location>
</feature>
<dbReference type="Proteomes" id="UP000828390">
    <property type="component" value="Unassembled WGS sequence"/>
</dbReference>
<reference evidence="2" key="2">
    <citation type="submission" date="2020-11" db="EMBL/GenBank/DDBJ databases">
        <authorList>
            <person name="McCartney M.A."/>
            <person name="Auch B."/>
            <person name="Kono T."/>
            <person name="Mallez S."/>
            <person name="Becker A."/>
            <person name="Gohl D.M."/>
            <person name="Silverstein K.A.T."/>
            <person name="Koren S."/>
            <person name="Bechman K.B."/>
            <person name="Herman A."/>
            <person name="Abrahante J.E."/>
            <person name="Garbe J."/>
        </authorList>
    </citation>
    <scope>NUCLEOTIDE SEQUENCE</scope>
    <source>
        <strain evidence="2">Duluth1</strain>
        <tissue evidence="2">Whole animal</tissue>
    </source>
</reference>
<protein>
    <submittedName>
        <fullName evidence="2">Uncharacterized protein</fullName>
    </submittedName>
</protein>
<keyword evidence="3" id="KW-1185">Reference proteome</keyword>